<name>A0A0R0HS97_SOYBN</name>
<reference evidence="2" key="3">
    <citation type="submission" date="2018-07" db="EMBL/GenBank/DDBJ databases">
        <title>WGS assembly of Glycine max.</title>
        <authorList>
            <person name="Schmutz J."/>
            <person name="Cannon S."/>
            <person name="Schlueter J."/>
            <person name="Ma J."/>
            <person name="Mitros T."/>
            <person name="Nelson W."/>
            <person name="Hyten D."/>
            <person name="Song Q."/>
            <person name="Thelen J."/>
            <person name="Cheng J."/>
            <person name="Xu D."/>
            <person name="Hellsten U."/>
            <person name="May G."/>
            <person name="Yu Y."/>
            <person name="Sakurai T."/>
            <person name="Umezawa T."/>
            <person name="Bhattacharyya M."/>
            <person name="Sandhu D."/>
            <person name="Valliyodan B."/>
            <person name="Lindquist E."/>
            <person name="Peto M."/>
            <person name="Grant D."/>
            <person name="Shu S."/>
            <person name="Goodstein D."/>
            <person name="Barry K."/>
            <person name="Futrell-Griggs M."/>
            <person name="Abernathy B."/>
            <person name="Du J."/>
            <person name="Tian Z."/>
            <person name="Zhu L."/>
            <person name="Gill N."/>
            <person name="Joshi T."/>
            <person name="Libault M."/>
            <person name="Sethuraman A."/>
            <person name="Zhang X."/>
            <person name="Shinozaki K."/>
            <person name="Nguyen H."/>
            <person name="Wing R."/>
            <person name="Cregan P."/>
            <person name="Specht J."/>
            <person name="Grimwood J."/>
            <person name="Rokhsar D."/>
            <person name="Stacey G."/>
            <person name="Shoemaker R."/>
            <person name="Jackson S."/>
        </authorList>
    </citation>
    <scope>NUCLEOTIDE SEQUENCE</scope>
    <source>
        <tissue evidence="2">Callus</tissue>
    </source>
</reference>
<dbReference type="STRING" id="3847.A0A0R0HS97"/>
<dbReference type="Proteomes" id="UP000008827">
    <property type="component" value="Chromosome 10"/>
</dbReference>
<dbReference type="AlphaFoldDB" id="A0A0R0HS97"/>
<dbReference type="PANTHER" id="PTHR23274:SF48">
    <property type="entry name" value="ATP-DEPENDENT DNA HELICASE"/>
    <property type="match status" value="1"/>
</dbReference>
<evidence type="ECO:0000313" key="4">
    <source>
        <dbReference type="Proteomes" id="UP000008827"/>
    </source>
</evidence>
<dbReference type="InterPro" id="IPR027417">
    <property type="entry name" value="P-loop_NTPase"/>
</dbReference>
<feature type="domain" description="DNA helicase Pif1-like 2B" evidence="1">
    <location>
        <begin position="1"/>
        <end position="23"/>
    </location>
</feature>
<organism evidence="2">
    <name type="scientific">Glycine max</name>
    <name type="common">Soybean</name>
    <name type="synonym">Glycine hispida</name>
    <dbReference type="NCBI Taxonomy" id="3847"/>
    <lineage>
        <taxon>Eukaryota</taxon>
        <taxon>Viridiplantae</taxon>
        <taxon>Streptophyta</taxon>
        <taxon>Embryophyta</taxon>
        <taxon>Tracheophyta</taxon>
        <taxon>Spermatophyta</taxon>
        <taxon>Magnoliopsida</taxon>
        <taxon>eudicotyledons</taxon>
        <taxon>Gunneridae</taxon>
        <taxon>Pentapetalae</taxon>
        <taxon>rosids</taxon>
        <taxon>fabids</taxon>
        <taxon>Fabales</taxon>
        <taxon>Fabaceae</taxon>
        <taxon>Papilionoideae</taxon>
        <taxon>50 kb inversion clade</taxon>
        <taxon>NPAAA clade</taxon>
        <taxon>indigoferoid/millettioid clade</taxon>
        <taxon>Phaseoleae</taxon>
        <taxon>Glycine</taxon>
        <taxon>Glycine subgen. Soja</taxon>
    </lineage>
</organism>
<gene>
    <name evidence="2" type="ORF">GLYMA_10G120600</name>
</gene>
<dbReference type="EMBL" id="CM000843">
    <property type="protein sequence ID" value="KRH33399.1"/>
    <property type="molecule type" value="Genomic_DNA"/>
</dbReference>
<evidence type="ECO:0000313" key="2">
    <source>
        <dbReference type="EMBL" id="KRH33399.1"/>
    </source>
</evidence>
<dbReference type="InParanoid" id="A0A0R0HS97"/>
<sequence>MLLRNLDQNKGLYNGTRLIITRLVNHIIEAEIISGQSLANVGLYLLKQVFSHGQLYVALSRVQTKKKGLKVIIHDKDINPLTTTTNVVFKEVFQNL</sequence>
<evidence type="ECO:0000313" key="3">
    <source>
        <dbReference type="EnsemblPlants" id="KRH33399"/>
    </source>
</evidence>
<dbReference type="PANTHER" id="PTHR23274">
    <property type="entry name" value="DNA HELICASE-RELATED"/>
    <property type="match status" value="1"/>
</dbReference>
<evidence type="ECO:0000259" key="1">
    <source>
        <dbReference type="Pfam" id="PF21530"/>
    </source>
</evidence>
<protein>
    <recommendedName>
        <fullName evidence="1">DNA helicase Pif1-like 2B domain-containing protein</fullName>
    </recommendedName>
</protein>
<keyword evidence="4" id="KW-1185">Reference proteome</keyword>
<dbReference type="OMA" id="IHDKENK"/>
<dbReference type="InterPro" id="IPR049163">
    <property type="entry name" value="Pif1-like_2B_dom"/>
</dbReference>
<dbReference type="Pfam" id="PF21530">
    <property type="entry name" value="Pif1_2B_dom"/>
    <property type="match status" value="1"/>
</dbReference>
<dbReference type="Gramene" id="KRH33399">
    <property type="protein sequence ID" value="KRH33399"/>
    <property type="gene ID" value="GLYMA_10G120600"/>
</dbReference>
<dbReference type="SUPFAM" id="SSF52540">
    <property type="entry name" value="P-loop containing nucleoside triphosphate hydrolases"/>
    <property type="match status" value="1"/>
</dbReference>
<dbReference type="EnsemblPlants" id="KRH33399">
    <property type="protein sequence ID" value="KRH33399"/>
    <property type="gene ID" value="GLYMA_10G120600"/>
</dbReference>
<reference evidence="3" key="2">
    <citation type="submission" date="2018-02" db="UniProtKB">
        <authorList>
            <consortium name="EnsemblPlants"/>
        </authorList>
    </citation>
    <scope>IDENTIFICATION</scope>
    <source>
        <strain evidence="3">Williams 82</strain>
    </source>
</reference>
<accession>A0A0R0HS97</accession>
<reference evidence="2 3" key="1">
    <citation type="journal article" date="2010" name="Nature">
        <title>Genome sequence of the palaeopolyploid soybean.</title>
        <authorList>
            <person name="Schmutz J."/>
            <person name="Cannon S.B."/>
            <person name="Schlueter J."/>
            <person name="Ma J."/>
            <person name="Mitros T."/>
            <person name="Nelson W."/>
            <person name="Hyten D.L."/>
            <person name="Song Q."/>
            <person name="Thelen J.J."/>
            <person name="Cheng J."/>
            <person name="Xu D."/>
            <person name="Hellsten U."/>
            <person name="May G.D."/>
            <person name="Yu Y."/>
            <person name="Sakurai T."/>
            <person name="Umezawa T."/>
            <person name="Bhattacharyya M.K."/>
            <person name="Sandhu D."/>
            <person name="Valliyodan B."/>
            <person name="Lindquist E."/>
            <person name="Peto M."/>
            <person name="Grant D."/>
            <person name="Shu S."/>
            <person name="Goodstein D."/>
            <person name="Barry K."/>
            <person name="Futrell-Griggs M."/>
            <person name="Abernathy B."/>
            <person name="Du J."/>
            <person name="Tian Z."/>
            <person name="Zhu L."/>
            <person name="Gill N."/>
            <person name="Joshi T."/>
            <person name="Libault M."/>
            <person name="Sethuraman A."/>
            <person name="Zhang X.-C."/>
            <person name="Shinozaki K."/>
            <person name="Nguyen H.T."/>
            <person name="Wing R.A."/>
            <person name="Cregan P."/>
            <person name="Specht J."/>
            <person name="Grimwood J."/>
            <person name="Rokhsar D."/>
            <person name="Stacey G."/>
            <person name="Shoemaker R.C."/>
            <person name="Jackson S.A."/>
        </authorList>
    </citation>
    <scope>NUCLEOTIDE SEQUENCE</scope>
    <source>
        <strain evidence="3">cv. Williams 82</strain>
        <tissue evidence="2">Callus</tissue>
    </source>
</reference>
<proteinExistence type="predicted"/>
<dbReference type="SMR" id="A0A0R0HS97"/>